<dbReference type="RefSeq" id="WP_377060320.1">
    <property type="nucleotide sequence ID" value="NZ_JBHSJJ010000001.1"/>
</dbReference>
<proteinExistence type="predicted"/>
<dbReference type="EMBL" id="JBHSJJ010000001">
    <property type="protein sequence ID" value="MFC4870085.1"/>
    <property type="molecule type" value="Genomic_DNA"/>
</dbReference>
<comment type="caution">
    <text evidence="2">The sequence shown here is derived from an EMBL/GenBank/DDBJ whole genome shotgun (WGS) entry which is preliminary data.</text>
</comment>
<gene>
    <name evidence="2" type="ORF">ACFPFU_00185</name>
</gene>
<evidence type="ECO:0000313" key="3">
    <source>
        <dbReference type="Proteomes" id="UP001595818"/>
    </source>
</evidence>
<sequence>MRQLLKWFSYIGLALTLFPSFMLFMGLIEAYTCKQLMALGTVIWFVTAPSWMNKGKESKE</sequence>
<evidence type="ECO:0008006" key="4">
    <source>
        <dbReference type="Google" id="ProtNLM"/>
    </source>
</evidence>
<feature type="transmembrane region" description="Helical" evidence="1">
    <location>
        <begin position="7"/>
        <end position="28"/>
    </location>
</feature>
<name>A0ABV9SUQ2_9BACT</name>
<evidence type="ECO:0000256" key="1">
    <source>
        <dbReference type="SAM" id="Phobius"/>
    </source>
</evidence>
<keyword evidence="1" id="KW-0812">Transmembrane</keyword>
<reference evidence="3" key="1">
    <citation type="journal article" date="2019" name="Int. J. Syst. Evol. Microbiol.">
        <title>The Global Catalogue of Microorganisms (GCM) 10K type strain sequencing project: providing services to taxonomists for standard genome sequencing and annotation.</title>
        <authorList>
            <consortium name="The Broad Institute Genomics Platform"/>
            <consortium name="The Broad Institute Genome Sequencing Center for Infectious Disease"/>
            <person name="Wu L."/>
            <person name="Ma J."/>
        </authorList>
    </citation>
    <scope>NUCLEOTIDE SEQUENCE [LARGE SCALE GENOMIC DNA]</scope>
    <source>
        <strain evidence="3">CGMCC 4.7466</strain>
    </source>
</reference>
<keyword evidence="1" id="KW-0472">Membrane</keyword>
<organism evidence="2 3">
    <name type="scientific">Negadavirga shengliensis</name>
    <dbReference type="NCBI Taxonomy" id="1389218"/>
    <lineage>
        <taxon>Bacteria</taxon>
        <taxon>Pseudomonadati</taxon>
        <taxon>Bacteroidota</taxon>
        <taxon>Cytophagia</taxon>
        <taxon>Cytophagales</taxon>
        <taxon>Cyclobacteriaceae</taxon>
        <taxon>Negadavirga</taxon>
    </lineage>
</organism>
<protein>
    <recommendedName>
        <fullName evidence="4">TMhelix containing protein</fullName>
    </recommendedName>
</protein>
<evidence type="ECO:0000313" key="2">
    <source>
        <dbReference type="EMBL" id="MFC4870085.1"/>
    </source>
</evidence>
<accession>A0ABV9SUQ2</accession>
<keyword evidence="3" id="KW-1185">Reference proteome</keyword>
<keyword evidence="1" id="KW-1133">Transmembrane helix</keyword>
<dbReference type="Proteomes" id="UP001595818">
    <property type="component" value="Unassembled WGS sequence"/>
</dbReference>